<proteinExistence type="predicted"/>
<accession>A0A834HIT7</accession>
<reference evidence="2" key="1">
    <citation type="submission" date="2020-08" db="EMBL/GenBank/DDBJ databases">
        <title>Genome sequencing and assembly of the red palm weevil Rhynchophorus ferrugineus.</title>
        <authorList>
            <person name="Dias G.B."/>
            <person name="Bergman C.M."/>
            <person name="Manee M."/>
        </authorList>
    </citation>
    <scope>NUCLEOTIDE SEQUENCE</scope>
    <source>
        <strain evidence="2">AA-2017</strain>
        <tissue evidence="2">Whole larva</tissue>
    </source>
</reference>
<evidence type="ECO:0000256" key="1">
    <source>
        <dbReference type="SAM" id="MobiDB-lite"/>
    </source>
</evidence>
<sequence>MQPVVNNESEASTRGASVERHLRGREAAPAQLFTVKAPASLMDPI</sequence>
<feature type="region of interest" description="Disordered" evidence="1">
    <location>
        <begin position="1"/>
        <end position="30"/>
    </location>
</feature>
<dbReference type="AlphaFoldDB" id="A0A834HIT7"/>
<feature type="non-terminal residue" evidence="2">
    <location>
        <position position="45"/>
    </location>
</feature>
<evidence type="ECO:0000313" key="3">
    <source>
        <dbReference type="Proteomes" id="UP000625711"/>
    </source>
</evidence>
<feature type="compositionally biased region" description="Basic and acidic residues" evidence="1">
    <location>
        <begin position="17"/>
        <end position="26"/>
    </location>
</feature>
<dbReference type="Proteomes" id="UP000625711">
    <property type="component" value="Unassembled WGS sequence"/>
</dbReference>
<gene>
    <name evidence="2" type="ORF">GWI33_003834</name>
</gene>
<evidence type="ECO:0000313" key="2">
    <source>
        <dbReference type="EMBL" id="KAF7262925.1"/>
    </source>
</evidence>
<comment type="caution">
    <text evidence="2">The sequence shown here is derived from an EMBL/GenBank/DDBJ whole genome shotgun (WGS) entry which is preliminary data.</text>
</comment>
<name>A0A834HIT7_RHYFE</name>
<protein>
    <submittedName>
        <fullName evidence="2">Uncharacterized protein</fullName>
    </submittedName>
</protein>
<feature type="compositionally biased region" description="Polar residues" evidence="1">
    <location>
        <begin position="1"/>
        <end position="15"/>
    </location>
</feature>
<organism evidence="2 3">
    <name type="scientific">Rhynchophorus ferrugineus</name>
    <name type="common">Red palm weevil</name>
    <name type="synonym">Curculio ferrugineus</name>
    <dbReference type="NCBI Taxonomy" id="354439"/>
    <lineage>
        <taxon>Eukaryota</taxon>
        <taxon>Metazoa</taxon>
        <taxon>Ecdysozoa</taxon>
        <taxon>Arthropoda</taxon>
        <taxon>Hexapoda</taxon>
        <taxon>Insecta</taxon>
        <taxon>Pterygota</taxon>
        <taxon>Neoptera</taxon>
        <taxon>Endopterygota</taxon>
        <taxon>Coleoptera</taxon>
        <taxon>Polyphaga</taxon>
        <taxon>Cucujiformia</taxon>
        <taxon>Curculionidae</taxon>
        <taxon>Dryophthorinae</taxon>
        <taxon>Rhynchophorus</taxon>
    </lineage>
</organism>
<keyword evidence="3" id="KW-1185">Reference proteome</keyword>
<dbReference type="EMBL" id="JAACXV010023597">
    <property type="protein sequence ID" value="KAF7262925.1"/>
    <property type="molecule type" value="Genomic_DNA"/>
</dbReference>